<keyword evidence="3" id="KW-0326">Glycosidase</keyword>
<proteinExistence type="inferred from homology"/>
<evidence type="ECO:0000313" key="6">
    <source>
        <dbReference type="Proteomes" id="UP000232145"/>
    </source>
</evidence>
<dbReference type="PANTHER" id="PTHR10357">
    <property type="entry name" value="ALPHA-AMYLASE FAMILY MEMBER"/>
    <property type="match status" value="1"/>
</dbReference>
<dbReference type="SUPFAM" id="SSF51445">
    <property type="entry name" value="(Trans)glycosidases"/>
    <property type="match status" value="1"/>
</dbReference>
<evidence type="ECO:0000256" key="2">
    <source>
        <dbReference type="ARBA" id="ARBA00022801"/>
    </source>
</evidence>
<dbReference type="Pfam" id="PF00128">
    <property type="entry name" value="Alpha-amylase"/>
    <property type="match status" value="1"/>
</dbReference>
<dbReference type="Gene3D" id="3.20.20.80">
    <property type="entry name" value="Glycosidases"/>
    <property type="match status" value="1"/>
</dbReference>
<dbReference type="EMBL" id="NPDX01000003">
    <property type="protein sequence ID" value="PJZ84056.1"/>
    <property type="molecule type" value="Genomic_DNA"/>
</dbReference>
<dbReference type="CDD" id="cd11333">
    <property type="entry name" value="AmyAc_SI_OligoGlu_DGase"/>
    <property type="match status" value="1"/>
</dbReference>
<dbReference type="RefSeq" id="WP_100744659.1">
    <property type="nucleotide sequence ID" value="NZ_NPDW01000002.1"/>
</dbReference>
<organism evidence="5 6">
    <name type="scientific">Leptospira harrisiae</name>
    <dbReference type="NCBI Taxonomy" id="2023189"/>
    <lineage>
        <taxon>Bacteria</taxon>
        <taxon>Pseudomonadati</taxon>
        <taxon>Spirochaetota</taxon>
        <taxon>Spirochaetia</taxon>
        <taxon>Leptospirales</taxon>
        <taxon>Leptospiraceae</taxon>
        <taxon>Leptospira</taxon>
    </lineage>
</organism>
<name>A0A2N0AIC4_9LEPT</name>
<dbReference type="FunFam" id="3.90.400.10:FF:000002">
    <property type="entry name" value="Sucrose isomerase"/>
    <property type="match status" value="1"/>
</dbReference>
<comment type="caution">
    <text evidence="5">The sequence shown here is derived from an EMBL/GenBank/DDBJ whole genome shotgun (WGS) entry which is preliminary data.</text>
</comment>
<keyword evidence="6" id="KW-1185">Reference proteome</keyword>
<dbReference type="Gene3D" id="3.90.400.10">
    <property type="entry name" value="Oligo-1,6-glucosidase, Domain 2"/>
    <property type="match status" value="1"/>
</dbReference>
<dbReference type="PANTHER" id="PTHR10357:SF179">
    <property type="entry name" value="NEUTRAL AND BASIC AMINO ACID TRANSPORT PROTEIN RBAT"/>
    <property type="match status" value="1"/>
</dbReference>
<protein>
    <submittedName>
        <fullName evidence="5">Glucohydrolase</fullName>
    </submittedName>
</protein>
<gene>
    <name evidence="5" type="ORF">CH364_11920</name>
</gene>
<dbReference type="OrthoDB" id="9805159at2"/>
<dbReference type="GO" id="GO:0009313">
    <property type="term" value="P:oligosaccharide catabolic process"/>
    <property type="evidence" value="ECO:0007669"/>
    <property type="project" value="TreeGrafter"/>
</dbReference>
<evidence type="ECO:0000256" key="1">
    <source>
        <dbReference type="ARBA" id="ARBA00008061"/>
    </source>
</evidence>
<reference evidence="5 6" key="1">
    <citation type="submission" date="2017-07" db="EMBL/GenBank/DDBJ databases">
        <title>Leptospira spp. isolated from tropical soils.</title>
        <authorList>
            <person name="Thibeaux R."/>
            <person name="Iraola G."/>
            <person name="Ferres I."/>
            <person name="Bierque E."/>
            <person name="Girault D."/>
            <person name="Soupe-Gilbert M.-E."/>
            <person name="Picardeau M."/>
            <person name="Goarant C."/>
        </authorList>
    </citation>
    <scope>NUCLEOTIDE SEQUENCE [LARGE SCALE GENOMIC DNA]</scope>
    <source>
        <strain evidence="5 6">FH2-B-A1</strain>
    </source>
</reference>
<dbReference type="InterPro" id="IPR017853">
    <property type="entry name" value="GH"/>
</dbReference>
<comment type="similarity">
    <text evidence="1">Belongs to the glycosyl hydrolase 13 family.</text>
</comment>
<dbReference type="InterPro" id="IPR045857">
    <property type="entry name" value="O16G_dom_2"/>
</dbReference>
<evidence type="ECO:0000313" key="5">
    <source>
        <dbReference type="EMBL" id="PJZ84056.1"/>
    </source>
</evidence>
<evidence type="ECO:0000256" key="3">
    <source>
        <dbReference type="ARBA" id="ARBA00023295"/>
    </source>
</evidence>
<evidence type="ECO:0000259" key="4">
    <source>
        <dbReference type="SMART" id="SM00642"/>
    </source>
</evidence>
<dbReference type="SMART" id="SM00642">
    <property type="entry name" value="Aamy"/>
    <property type="match status" value="1"/>
</dbReference>
<dbReference type="InterPro" id="IPR006047">
    <property type="entry name" value="GH13_cat_dom"/>
</dbReference>
<dbReference type="AlphaFoldDB" id="A0A2N0AIC4"/>
<accession>A0A2N0AIC4</accession>
<feature type="domain" description="Glycosyl hydrolase family 13 catalytic" evidence="4">
    <location>
        <begin position="15"/>
        <end position="407"/>
    </location>
</feature>
<dbReference type="Proteomes" id="UP000232145">
    <property type="component" value="Unassembled WGS sequence"/>
</dbReference>
<dbReference type="GO" id="GO:0004556">
    <property type="term" value="F:alpha-amylase activity"/>
    <property type="evidence" value="ECO:0007669"/>
    <property type="project" value="TreeGrafter"/>
</dbReference>
<keyword evidence="2 5" id="KW-0378">Hydrolase</keyword>
<sequence>MEKKMEWWKQTSIYQIYPWSFQDSDGDGIGDLKGILGRLDQIRELGVETIWFSPFYRSPGEDFGYDISDYTAIDPRFGTMEDCDKLIKEIHKRKMRVVLDMVMNHTSDKHPWFLESRSSKENPKRDFYIWKKGNGQKPNNWISMVGTSGWNYDKTTDEYYYSNFLSFQPDLNYRNPKVKKAMFGVLDFWLKKGVDGFRLDIFNSIYKDESFKNNPFSFRYFPTPDNHDEAFFQKKTYNLNLPESFQFAKEVRKHISKYKQNPFLIGEVSGSDKVLKSFLGEKSDGLNLVFQFELIHFDYHAKFFKELLEKNEKEFFAPHTPTYVLGNHDQRRYIDRLGGDIRKAKVLSAFQFLARGIPVVYYGDEIGRKEGRISNFLGKDPIAKMNRFVPLFLSNLLGIYINRDNCRLPMLWDTVENAGFSKGRPWLSVGAFKSSDTVSGQKKEENSLWNHYKSLFHLRKGSEVLKAGSVRTKSSSFSDLLCFERFLGDKVITVYLNFGETEGKEPVIKGSKLLYQFGDAMVKGETIHLPSHSGLVFEHKLQKKMSI</sequence>